<comment type="caution">
    <text evidence="1">The sequence shown here is derived from an EMBL/GenBank/DDBJ whole genome shotgun (WGS) entry which is preliminary data.</text>
</comment>
<evidence type="ECO:0000313" key="2">
    <source>
        <dbReference type="Proteomes" id="UP001054945"/>
    </source>
</evidence>
<sequence>MCGFRFGSAAGFRPANSLSFVKQSYKGRIGRRQACSIQMYVLLRRKNDQSSSIPPLPYPPRKVFADLFNLYSRPLGSPSVCFV</sequence>
<proteinExistence type="predicted"/>
<dbReference type="EMBL" id="BPLR01015323">
    <property type="protein sequence ID" value="GIY75308.1"/>
    <property type="molecule type" value="Genomic_DNA"/>
</dbReference>
<organism evidence="1 2">
    <name type="scientific">Caerostris extrusa</name>
    <name type="common">Bark spider</name>
    <name type="synonym">Caerostris bankana</name>
    <dbReference type="NCBI Taxonomy" id="172846"/>
    <lineage>
        <taxon>Eukaryota</taxon>
        <taxon>Metazoa</taxon>
        <taxon>Ecdysozoa</taxon>
        <taxon>Arthropoda</taxon>
        <taxon>Chelicerata</taxon>
        <taxon>Arachnida</taxon>
        <taxon>Araneae</taxon>
        <taxon>Araneomorphae</taxon>
        <taxon>Entelegynae</taxon>
        <taxon>Araneoidea</taxon>
        <taxon>Araneidae</taxon>
        <taxon>Caerostris</taxon>
    </lineage>
</organism>
<evidence type="ECO:0000313" key="1">
    <source>
        <dbReference type="EMBL" id="GIY75308.1"/>
    </source>
</evidence>
<keyword evidence="2" id="KW-1185">Reference proteome</keyword>
<name>A0AAV4VYU2_CAEEX</name>
<protein>
    <submittedName>
        <fullName evidence="1">Uncharacterized protein</fullName>
    </submittedName>
</protein>
<dbReference type="Proteomes" id="UP001054945">
    <property type="component" value="Unassembled WGS sequence"/>
</dbReference>
<dbReference type="AlphaFoldDB" id="A0AAV4VYU2"/>
<accession>A0AAV4VYU2</accession>
<reference evidence="1 2" key="1">
    <citation type="submission" date="2021-06" db="EMBL/GenBank/DDBJ databases">
        <title>Caerostris extrusa draft genome.</title>
        <authorList>
            <person name="Kono N."/>
            <person name="Arakawa K."/>
        </authorList>
    </citation>
    <scope>NUCLEOTIDE SEQUENCE [LARGE SCALE GENOMIC DNA]</scope>
</reference>
<gene>
    <name evidence="1" type="ORF">CEXT_485661</name>
</gene>